<sequence length="138" mass="16037">MSKCIILDDDETFQRLHRRRLIRLGLEEYMVFSFDSNEEALRFLEENPDVDRGVFDWNLNPYGRSGGPYTEGAVRRILETHGSVLLTSGTDDSTGRLSELMRESGDEARLRFVDKRLLETGDYEFLVADTREWQPQIS</sequence>
<name>A0A1F4V4C1_UNCKA</name>
<evidence type="ECO:0000313" key="1">
    <source>
        <dbReference type="EMBL" id="OGC52025.1"/>
    </source>
</evidence>
<comment type="caution">
    <text evidence="1">The sequence shown here is derived from an EMBL/GenBank/DDBJ whole genome shotgun (WGS) entry which is preliminary data.</text>
</comment>
<evidence type="ECO:0000313" key="2">
    <source>
        <dbReference type="Proteomes" id="UP000178771"/>
    </source>
</evidence>
<dbReference type="Proteomes" id="UP000178771">
    <property type="component" value="Unassembled WGS sequence"/>
</dbReference>
<protein>
    <recommendedName>
        <fullName evidence="3">Response regulatory domain-containing protein</fullName>
    </recommendedName>
</protein>
<dbReference type="EMBL" id="MEVH01000007">
    <property type="protein sequence ID" value="OGC52025.1"/>
    <property type="molecule type" value="Genomic_DNA"/>
</dbReference>
<evidence type="ECO:0008006" key="3">
    <source>
        <dbReference type="Google" id="ProtNLM"/>
    </source>
</evidence>
<accession>A0A1F4V4C1</accession>
<dbReference type="STRING" id="1802624.A2982_00245"/>
<proteinExistence type="predicted"/>
<dbReference type="AlphaFoldDB" id="A0A1F4V4C1"/>
<dbReference type="SUPFAM" id="SSF52172">
    <property type="entry name" value="CheY-like"/>
    <property type="match status" value="1"/>
</dbReference>
<dbReference type="InterPro" id="IPR011006">
    <property type="entry name" value="CheY-like_superfamily"/>
</dbReference>
<reference evidence="1 2" key="1">
    <citation type="journal article" date="2016" name="Nat. Commun.">
        <title>Thousands of microbial genomes shed light on interconnected biogeochemical processes in an aquifer system.</title>
        <authorList>
            <person name="Anantharaman K."/>
            <person name="Brown C.T."/>
            <person name="Hug L.A."/>
            <person name="Sharon I."/>
            <person name="Castelle C.J."/>
            <person name="Probst A.J."/>
            <person name="Thomas B.C."/>
            <person name="Singh A."/>
            <person name="Wilkins M.J."/>
            <person name="Karaoz U."/>
            <person name="Brodie E.L."/>
            <person name="Williams K.H."/>
            <person name="Hubbard S.S."/>
            <person name="Banfield J.F."/>
        </authorList>
    </citation>
    <scope>NUCLEOTIDE SEQUENCE [LARGE SCALE GENOMIC DNA]</scope>
</reference>
<organism evidence="1 2">
    <name type="scientific">candidate division WWE3 bacterium RIFCSPLOWO2_01_FULL_39_13</name>
    <dbReference type="NCBI Taxonomy" id="1802624"/>
    <lineage>
        <taxon>Bacteria</taxon>
        <taxon>Katanobacteria</taxon>
    </lineage>
</organism>
<gene>
    <name evidence="1" type="ORF">A2982_00245</name>
</gene>